<keyword evidence="3" id="KW-1133">Transmembrane helix</keyword>
<evidence type="ECO:0000313" key="5">
    <source>
        <dbReference type="EMBL" id="VFU17352.1"/>
    </source>
</evidence>
<dbReference type="InterPro" id="IPR002645">
    <property type="entry name" value="STAS_dom"/>
</dbReference>
<dbReference type="EMBL" id="CAADRM010000132">
    <property type="protein sequence ID" value="VFU17352.1"/>
    <property type="molecule type" value="Genomic_DNA"/>
</dbReference>
<sequence>MKREPIIILGVPIDRLTMDQTVEQIFHLVDCYAHDGRPRLVCTVNADFLTNTLSWNLRKSSHPELQKILRRADLTTADGMPLVWASRLLGPALSERVTGADLVPCIAREAAVRGKSLYLLGGNPGAAEKAAARLQQANPGLKIAGWDSPFVHIQGMRLPESYEGDSGIVEKINESGADILLIAFGNPKQEMWFERNRDRLKVPVSIGVGGTFDFIAGSVSRAPLWMQNAGMEWLWRLSRDPARLWKRYLIDLLKIGSLLWPSVFFHQYTRMTTPHGYLKKCKNEIVSRHGSRGAREYLHVVLPGILDAGSAERIQSLVPRKPAAHLILDFSEVGFADSAGLGIILNIILLMDASAFGVFFVGLSKGMRKNLRYNRLYDLVSRREYHTLDDALRALDKADRNPSLRYELEKNGTRITLRLQGELCMPDIPHDLVRILSSNRDKSAWEIDLGGLRFIDSAGIVFLFHLKQALKEKGKSCSLIRAGGDVARMLKVTGARAFL</sequence>
<feature type="domain" description="STAS" evidence="4">
    <location>
        <begin position="300"/>
        <end position="395"/>
    </location>
</feature>
<dbReference type="PROSITE" id="PS50801">
    <property type="entry name" value="STAS"/>
    <property type="match status" value="2"/>
</dbReference>
<dbReference type="InterPro" id="IPR004629">
    <property type="entry name" value="WecG_TagA_CpsF"/>
</dbReference>
<accession>A0A485M6U8</accession>
<dbReference type="NCBIfam" id="TIGR00696">
    <property type="entry name" value="wecG_tagA_cpsF"/>
    <property type="match status" value="1"/>
</dbReference>
<dbReference type="AlphaFoldDB" id="A0A485M6U8"/>
<proteinExistence type="predicted"/>
<dbReference type="InterPro" id="IPR058548">
    <property type="entry name" value="MlaB-like_STAS"/>
</dbReference>
<feature type="domain" description="STAS" evidence="4">
    <location>
        <begin position="404"/>
        <end position="499"/>
    </location>
</feature>
<keyword evidence="3" id="KW-0472">Membrane</keyword>
<dbReference type="Gene3D" id="3.30.750.24">
    <property type="entry name" value="STAS domain"/>
    <property type="match status" value="2"/>
</dbReference>
<feature type="transmembrane region" description="Helical" evidence="3">
    <location>
        <begin position="339"/>
        <end position="363"/>
    </location>
</feature>
<dbReference type="PANTHER" id="PTHR34136:SF1">
    <property type="entry name" value="UDP-N-ACETYL-D-MANNOSAMINURONIC ACID TRANSFERASE"/>
    <property type="match status" value="1"/>
</dbReference>
<dbReference type="Pfam" id="PF13466">
    <property type="entry name" value="STAS_2"/>
    <property type="match status" value="1"/>
</dbReference>
<keyword evidence="3" id="KW-0812">Transmembrane</keyword>
<evidence type="ECO:0000256" key="3">
    <source>
        <dbReference type="SAM" id="Phobius"/>
    </source>
</evidence>
<organism evidence="5">
    <name type="scientific">anaerobic digester metagenome</name>
    <dbReference type="NCBI Taxonomy" id="1263854"/>
    <lineage>
        <taxon>unclassified sequences</taxon>
        <taxon>metagenomes</taxon>
        <taxon>ecological metagenomes</taxon>
    </lineage>
</organism>
<reference evidence="5" key="1">
    <citation type="submission" date="2019-03" db="EMBL/GenBank/DDBJ databases">
        <authorList>
            <person name="Hao L."/>
        </authorList>
    </citation>
    <scope>NUCLEOTIDE SEQUENCE</scope>
</reference>
<name>A0A485M6U8_9ZZZZ</name>
<dbReference type="Pfam" id="PF01740">
    <property type="entry name" value="STAS"/>
    <property type="match status" value="1"/>
</dbReference>
<keyword evidence="2" id="KW-0808">Transferase</keyword>
<keyword evidence="1" id="KW-0328">Glycosyltransferase</keyword>
<dbReference type="PANTHER" id="PTHR34136">
    <property type="match status" value="1"/>
</dbReference>
<dbReference type="GO" id="GO:0016758">
    <property type="term" value="F:hexosyltransferase activity"/>
    <property type="evidence" value="ECO:0007669"/>
    <property type="project" value="TreeGrafter"/>
</dbReference>
<dbReference type="CDD" id="cd07043">
    <property type="entry name" value="STAS_anti-anti-sigma_factors"/>
    <property type="match status" value="1"/>
</dbReference>
<gene>
    <name evidence="5" type="ORF">SCFA_660034</name>
</gene>
<protein>
    <recommendedName>
        <fullName evidence="4">STAS domain-containing protein</fullName>
    </recommendedName>
</protein>
<evidence type="ECO:0000256" key="2">
    <source>
        <dbReference type="ARBA" id="ARBA00022679"/>
    </source>
</evidence>
<dbReference type="CDD" id="cd06533">
    <property type="entry name" value="Glyco_transf_WecG_TagA"/>
    <property type="match status" value="1"/>
</dbReference>
<dbReference type="SUPFAM" id="SSF52091">
    <property type="entry name" value="SpoIIaa-like"/>
    <property type="match status" value="2"/>
</dbReference>
<dbReference type="Pfam" id="PF03808">
    <property type="entry name" value="Glyco_tran_WecG"/>
    <property type="match status" value="1"/>
</dbReference>
<dbReference type="InterPro" id="IPR036513">
    <property type="entry name" value="STAS_dom_sf"/>
</dbReference>
<evidence type="ECO:0000256" key="1">
    <source>
        <dbReference type="ARBA" id="ARBA00022676"/>
    </source>
</evidence>
<evidence type="ECO:0000259" key="4">
    <source>
        <dbReference type="PROSITE" id="PS50801"/>
    </source>
</evidence>